<evidence type="ECO:0000313" key="2">
    <source>
        <dbReference type="EMBL" id="RNF31238.1"/>
    </source>
</evidence>
<protein>
    <recommendedName>
        <fullName evidence="1">Ice-binding protein C-terminal domain-containing protein</fullName>
    </recommendedName>
</protein>
<evidence type="ECO:0000313" key="3">
    <source>
        <dbReference type="Proteomes" id="UP000283254"/>
    </source>
</evidence>
<gene>
    <name evidence="2" type="ORF">NM04_08105</name>
</gene>
<dbReference type="Proteomes" id="UP000283254">
    <property type="component" value="Unassembled WGS sequence"/>
</dbReference>
<dbReference type="EMBL" id="JSAB01000068">
    <property type="protein sequence ID" value="RNF31238.1"/>
    <property type="molecule type" value="Genomic_DNA"/>
</dbReference>
<sequence length="126" mass="13810">MFSALYNLSIGFTSPANAEDSEQFNLTIFNVLNNLGDVLLGLQFADLANLSFDLGDVSVSNLRYQLASGPGSFEHNIWYNPENRVSTLYIMADFTDQSVAEVPEPTSLALLGLGLFGVGMLRRRRG</sequence>
<reference evidence="2" key="1">
    <citation type="submission" date="2014-10" db="EMBL/GenBank/DDBJ databases">
        <title>Massilia sp. genome.</title>
        <authorList>
            <person name="Xu B."/>
            <person name="Dai L."/>
            <person name="Huang Z."/>
        </authorList>
    </citation>
    <scope>NUCLEOTIDE SEQUENCE [LARGE SCALE GENOMIC DNA]</scope>
    <source>
        <strain evidence="2">CFS-1</strain>
    </source>
</reference>
<dbReference type="InterPro" id="IPR047995">
    <property type="entry name" value="Choice_anch_K"/>
</dbReference>
<name>A0A422QMP0_9BURK</name>
<comment type="caution">
    <text evidence="2">The sequence shown here is derived from an EMBL/GenBank/DDBJ whole genome shotgun (WGS) entry which is preliminary data.</text>
</comment>
<dbReference type="InterPro" id="IPR013424">
    <property type="entry name" value="Ice-binding_C"/>
</dbReference>
<feature type="domain" description="Ice-binding protein C-terminal" evidence="1">
    <location>
        <begin position="102"/>
        <end position="124"/>
    </location>
</feature>
<keyword evidence="3" id="KW-1185">Reference proteome</keyword>
<dbReference type="NCBIfam" id="NF038131">
    <property type="entry name" value="choice_anch_K"/>
    <property type="match status" value="1"/>
</dbReference>
<dbReference type="Pfam" id="PF07589">
    <property type="entry name" value="PEP-CTERM"/>
    <property type="match status" value="1"/>
</dbReference>
<proteinExistence type="predicted"/>
<organism evidence="2 3">
    <name type="scientific">Massilia aurea</name>
    <dbReference type="NCBI Taxonomy" id="373040"/>
    <lineage>
        <taxon>Bacteria</taxon>
        <taxon>Pseudomonadati</taxon>
        <taxon>Pseudomonadota</taxon>
        <taxon>Betaproteobacteria</taxon>
        <taxon>Burkholderiales</taxon>
        <taxon>Oxalobacteraceae</taxon>
        <taxon>Telluria group</taxon>
        <taxon>Massilia</taxon>
    </lineage>
</organism>
<dbReference type="NCBIfam" id="TIGR02595">
    <property type="entry name" value="PEP_CTERM"/>
    <property type="match status" value="1"/>
</dbReference>
<accession>A0A422QMP0</accession>
<evidence type="ECO:0000259" key="1">
    <source>
        <dbReference type="Pfam" id="PF07589"/>
    </source>
</evidence>
<dbReference type="AlphaFoldDB" id="A0A422QMP0"/>